<proteinExistence type="predicted"/>
<dbReference type="AlphaFoldDB" id="A0A4C1UX68"/>
<dbReference type="Proteomes" id="UP000299102">
    <property type="component" value="Unassembled WGS sequence"/>
</dbReference>
<feature type="compositionally biased region" description="Basic and acidic residues" evidence="1">
    <location>
        <begin position="59"/>
        <end position="68"/>
    </location>
</feature>
<name>A0A4C1UX68_EUMVA</name>
<sequence length="210" mass="22049">MVSDLTGPRECGGGAGVHRATAVIGGNAGAGATDDDDASVAHIDGACVTEAAGTNDGDAGGHHGERRSGAGLSGARSSTSPAPTADVVSIAVASDVITDDWKKRSGNTDRYKTTYKLPLAQQSSRRSYNNHPGAHTTTVLALTQKSSRLLNNIRSGVRTVTVLALTQQPSCHSTQQLFRCSHNNRFAARTTAVLALTQRLYWHSILKRSK</sequence>
<feature type="compositionally biased region" description="Low complexity" evidence="1">
    <location>
        <begin position="69"/>
        <end position="84"/>
    </location>
</feature>
<dbReference type="EMBL" id="BGZK01000241">
    <property type="protein sequence ID" value="GBP31048.1"/>
    <property type="molecule type" value="Genomic_DNA"/>
</dbReference>
<evidence type="ECO:0000313" key="3">
    <source>
        <dbReference type="Proteomes" id="UP000299102"/>
    </source>
</evidence>
<feature type="region of interest" description="Disordered" evidence="1">
    <location>
        <begin position="52"/>
        <end position="84"/>
    </location>
</feature>
<accession>A0A4C1UX68</accession>
<gene>
    <name evidence="2" type="ORF">EVAR_77343_1</name>
</gene>
<organism evidence="2 3">
    <name type="scientific">Eumeta variegata</name>
    <name type="common">Bagworm moth</name>
    <name type="synonym">Eumeta japonica</name>
    <dbReference type="NCBI Taxonomy" id="151549"/>
    <lineage>
        <taxon>Eukaryota</taxon>
        <taxon>Metazoa</taxon>
        <taxon>Ecdysozoa</taxon>
        <taxon>Arthropoda</taxon>
        <taxon>Hexapoda</taxon>
        <taxon>Insecta</taxon>
        <taxon>Pterygota</taxon>
        <taxon>Neoptera</taxon>
        <taxon>Endopterygota</taxon>
        <taxon>Lepidoptera</taxon>
        <taxon>Glossata</taxon>
        <taxon>Ditrysia</taxon>
        <taxon>Tineoidea</taxon>
        <taxon>Psychidae</taxon>
        <taxon>Oiketicinae</taxon>
        <taxon>Eumeta</taxon>
    </lineage>
</organism>
<evidence type="ECO:0000313" key="2">
    <source>
        <dbReference type="EMBL" id="GBP31048.1"/>
    </source>
</evidence>
<evidence type="ECO:0000256" key="1">
    <source>
        <dbReference type="SAM" id="MobiDB-lite"/>
    </source>
</evidence>
<protein>
    <submittedName>
        <fullName evidence="2">Uncharacterized protein</fullName>
    </submittedName>
</protein>
<reference evidence="2 3" key="1">
    <citation type="journal article" date="2019" name="Commun. Biol.">
        <title>The bagworm genome reveals a unique fibroin gene that provides high tensile strength.</title>
        <authorList>
            <person name="Kono N."/>
            <person name="Nakamura H."/>
            <person name="Ohtoshi R."/>
            <person name="Tomita M."/>
            <person name="Numata K."/>
            <person name="Arakawa K."/>
        </authorList>
    </citation>
    <scope>NUCLEOTIDE SEQUENCE [LARGE SCALE GENOMIC DNA]</scope>
</reference>
<keyword evidence="3" id="KW-1185">Reference proteome</keyword>
<comment type="caution">
    <text evidence="2">The sequence shown here is derived from an EMBL/GenBank/DDBJ whole genome shotgun (WGS) entry which is preliminary data.</text>
</comment>